<comment type="caution">
    <text evidence="1">The sequence shown here is derived from an EMBL/GenBank/DDBJ whole genome shotgun (WGS) entry which is preliminary data.</text>
</comment>
<name>A0A1F5E8N8_9BACT</name>
<protein>
    <submittedName>
        <fullName evidence="1">Uncharacterized protein</fullName>
    </submittedName>
</protein>
<gene>
    <name evidence="1" type="ORF">A2160_03675</name>
</gene>
<organism evidence="1 2">
    <name type="scientific">Candidatus Beckwithbacteria bacterium RBG_13_42_9</name>
    <dbReference type="NCBI Taxonomy" id="1797457"/>
    <lineage>
        <taxon>Bacteria</taxon>
        <taxon>Candidatus Beckwithiibacteriota</taxon>
    </lineage>
</organism>
<sequence length="210" mass="23247">MKKANLVVGILLLIVLGFLGGRNYLNSYKSAVPSTKSNQIDPNNLPGIITGTAPWPVETEYLKQRLNILGLPALTFEGTILHTHQHLDIYIDGQVVAIPANVGTDPNQKFISPIHTHDQSRVVHVESPTVQTFTLGQFFDIWGVRITDSCLGGYCNQTDKILHVYSNGKLVPNNFRDLKLEAHQEIVIAFGTEKEIPSPIPQSYNFPAGY</sequence>
<dbReference type="AlphaFoldDB" id="A0A1F5E8N8"/>
<dbReference type="EMBL" id="MEZK01000005">
    <property type="protein sequence ID" value="OGD63748.1"/>
    <property type="molecule type" value="Genomic_DNA"/>
</dbReference>
<dbReference type="Proteomes" id="UP000177006">
    <property type="component" value="Unassembled WGS sequence"/>
</dbReference>
<reference evidence="1 2" key="1">
    <citation type="journal article" date="2016" name="Nat. Commun.">
        <title>Thousands of microbial genomes shed light on interconnected biogeochemical processes in an aquifer system.</title>
        <authorList>
            <person name="Anantharaman K."/>
            <person name="Brown C.T."/>
            <person name="Hug L.A."/>
            <person name="Sharon I."/>
            <person name="Castelle C.J."/>
            <person name="Probst A.J."/>
            <person name="Thomas B.C."/>
            <person name="Singh A."/>
            <person name="Wilkins M.J."/>
            <person name="Karaoz U."/>
            <person name="Brodie E.L."/>
            <person name="Williams K.H."/>
            <person name="Hubbard S.S."/>
            <person name="Banfield J.F."/>
        </authorList>
    </citation>
    <scope>NUCLEOTIDE SEQUENCE [LARGE SCALE GENOMIC DNA]</scope>
</reference>
<proteinExistence type="predicted"/>
<accession>A0A1F5E8N8</accession>
<evidence type="ECO:0000313" key="1">
    <source>
        <dbReference type="EMBL" id="OGD63748.1"/>
    </source>
</evidence>
<evidence type="ECO:0000313" key="2">
    <source>
        <dbReference type="Proteomes" id="UP000177006"/>
    </source>
</evidence>